<protein>
    <recommendedName>
        <fullName evidence="4">Transmembrane protein</fullName>
    </recommendedName>
</protein>
<evidence type="ECO:0000256" key="1">
    <source>
        <dbReference type="SAM" id="Phobius"/>
    </source>
</evidence>
<dbReference type="PANTHER" id="PTHR34262">
    <property type="entry name" value="TRANSMEMBRANE PROTEIN 220"/>
    <property type="match status" value="1"/>
</dbReference>
<evidence type="ECO:0008006" key="4">
    <source>
        <dbReference type="Google" id="ProtNLM"/>
    </source>
</evidence>
<comment type="caution">
    <text evidence="2">The sequence shown here is derived from an EMBL/GenBank/DDBJ whole genome shotgun (WGS) entry which is preliminary data.</text>
</comment>
<dbReference type="EMBL" id="PNBA02000006">
    <property type="protein sequence ID" value="KAG6421008.1"/>
    <property type="molecule type" value="Genomic_DNA"/>
</dbReference>
<accession>A0A8X8XZX9</accession>
<organism evidence="2">
    <name type="scientific">Salvia splendens</name>
    <name type="common">Scarlet sage</name>
    <dbReference type="NCBI Taxonomy" id="180675"/>
    <lineage>
        <taxon>Eukaryota</taxon>
        <taxon>Viridiplantae</taxon>
        <taxon>Streptophyta</taxon>
        <taxon>Embryophyta</taxon>
        <taxon>Tracheophyta</taxon>
        <taxon>Spermatophyta</taxon>
        <taxon>Magnoliopsida</taxon>
        <taxon>eudicotyledons</taxon>
        <taxon>Gunneridae</taxon>
        <taxon>Pentapetalae</taxon>
        <taxon>asterids</taxon>
        <taxon>lamiids</taxon>
        <taxon>Lamiales</taxon>
        <taxon>Lamiaceae</taxon>
        <taxon>Nepetoideae</taxon>
        <taxon>Mentheae</taxon>
        <taxon>Salviinae</taxon>
        <taxon>Salvia</taxon>
        <taxon>Salvia subgen. Calosphace</taxon>
        <taxon>core Calosphace</taxon>
    </lineage>
</organism>
<keyword evidence="3" id="KW-1185">Reference proteome</keyword>
<gene>
    <name evidence="2" type="ORF">SASPL_117555</name>
</gene>
<keyword evidence="1" id="KW-0472">Membrane</keyword>
<keyword evidence="1" id="KW-0812">Transmembrane</keyword>
<dbReference type="AlphaFoldDB" id="A0A8X8XZX9"/>
<keyword evidence="1" id="KW-1133">Transmembrane helix</keyword>
<dbReference type="Pfam" id="PF15071">
    <property type="entry name" value="TMEM220"/>
    <property type="match status" value="1"/>
</dbReference>
<dbReference type="PANTHER" id="PTHR34262:SF1">
    <property type="entry name" value="TRANSMEMBRANE PROTEIN 220"/>
    <property type="match status" value="1"/>
</dbReference>
<evidence type="ECO:0000313" key="2">
    <source>
        <dbReference type="EMBL" id="KAG6421008.1"/>
    </source>
</evidence>
<dbReference type="Proteomes" id="UP000298416">
    <property type="component" value="Unassembled WGS sequence"/>
</dbReference>
<name>A0A8X8XZX9_SALSN</name>
<evidence type="ECO:0000313" key="3">
    <source>
        <dbReference type="Proteomes" id="UP000298416"/>
    </source>
</evidence>
<reference evidence="2" key="2">
    <citation type="submission" date="2020-08" db="EMBL/GenBank/DDBJ databases">
        <title>Plant Genome Project.</title>
        <authorList>
            <person name="Zhang R.-G."/>
        </authorList>
    </citation>
    <scope>NUCLEOTIDE SEQUENCE</scope>
    <source>
        <strain evidence="2">Huo1</strain>
        <tissue evidence="2">Leaf</tissue>
    </source>
</reference>
<proteinExistence type="predicted"/>
<reference evidence="2" key="1">
    <citation type="submission" date="2018-01" db="EMBL/GenBank/DDBJ databases">
        <authorList>
            <person name="Mao J.F."/>
        </authorList>
    </citation>
    <scope>NUCLEOTIDE SEQUENCE</scope>
    <source>
        <strain evidence="2">Huo1</strain>
        <tissue evidence="2">Leaf</tissue>
    </source>
</reference>
<dbReference type="InterPro" id="IPR029377">
    <property type="entry name" value="TMEM220"/>
</dbReference>
<sequence>MLLILDWYFWIPLYASACFVNLLKFCKPNSPRIRKLAKLGLCLGVFLFIKVGAEDLINGKCGIWCMNMRERVVRERLGSGLVVCSMFLVKDNSRYGMVCPFWLALPMASASSSLHFNIIKCDINHSTYVGRLIIQHI</sequence>
<feature type="transmembrane region" description="Helical" evidence="1">
    <location>
        <begin position="7"/>
        <end position="24"/>
    </location>
</feature>